<keyword evidence="4" id="KW-0833">Ubl conjugation pathway</keyword>
<dbReference type="SUPFAM" id="SSF54001">
    <property type="entry name" value="Cysteine proteinases"/>
    <property type="match status" value="1"/>
</dbReference>
<evidence type="ECO:0000256" key="4">
    <source>
        <dbReference type="ARBA" id="ARBA00022786"/>
    </source>
</evidence>
<dbReference type="Pfam" id="PF00627">
    <property type="entry name" value="UBA"/>
    <property type="match status" value="1"/>
</dbReference>
<evidence type="ECO:0000259" key="8">
    <source>
        <dbReference type="PROSITE" id="PS50030"/>
    </source>
</evidence>
<dbReference type="InterPro" id="IPR015940">
    <property type="entry name" value="UBA"/>
</dbReference>
<feature type="compositionally biased region" description="Polar residues" evidence="7">
    <location>
        <begin position="189"/>
        <end position="202"/>
    </location>
</feature>
<dbReference type="Pfam" id="PF00443">
    <property type="entry name" value="UCH"/>
    <property type="match status" value="1"/>
</dbReference>
<dbReference type="Gene3D" id="3.90.70.10">
    <property type="entry name" value="Cysteine proteinases"/>
    <property type="match status" value="1"/>
</dbReference>
<proteinExistence type="predicted"/>
<dbReference type="PANTHER" id="PTHR43982">
    <property type="entry name" value="UBIQUITIN CARBOXYL-TERMINAL HYDROLASE"/>
    <property type="match status" value="1"/>
</dbReference>
<keyword evidence="6" id="KW-0788">Thiol protease</keyword>
<dbReference type="InterPro" id="IPR038765">
    <property type="entry name" value="Papain-like_cys_pep_sf"/>
</dbReference>
<dbReference type="GO" id="GO:0043161">
    <property type="term" value="P:proteasome-mediated ubiquitin-dependent protein catabolic process"/>
    <property type="evidence" value="ECO:0007669"/>
    <property type="project" value="InterPro"/>
</dbReference>
<keyword evidence="3" id="KW-0645">Protease</keyword>
<dbReference type="EMBL" id="HBJA01140480">
    <property type="protein sequence ID" value="CAE0837006.1"/>
    <property type="molecule type" value="Transcribed_RNA"/>
</dbReference>
<feature type="domain" description="UBA" evidence="8">
    <location>
        <begin position="7"/>
        <end position="47"/>
    </location>
</feature>
<evidence type="ECO:0000313" key="10">
    <source>
        <dbReference type="EMBL" id="CAE0837006.1"/>
    </source>
</evidence>
<dbReference type="GO" id="GO:0016579">
    <property type="term" value="P:protein deubiquitination"/>
    <property type="evidence" value="ECO:0007669"/>
    <property type="project" value="InterPro"/>
</dbReference>
<evidence type="ECO:0000256" key="7">
    <source>
        <dbReference type="SAM" id="MobiDB-lite"/>
    </source>
</evidence>
<dbReference type="InterPro" id="IPR044635">
    <property type="entry name" value="UBP14-like"/>
</dbReference>
<feature type="region of interest" description="Disordered" evidence="7">
    <location>
        <begin position="182"/>
        <end position="217"/>
    </location>
</feature>
<dbReference type="PROSITE" id="PS00972">
    <property type="entry name" value="USP_1"/>
    <property type="match status" value="1"/>
</dbReference>
<evidence type="ECO:0000259" key="9">
    <source>
        <dbReference type="PROSITE" id="PS50235"/>
    </source>
</evidence>
<accession>A0A7S4GHB0</accession>
<dbReference type="InterPro" id="IPR001394">
    <property type="entry name" value="Peptidase_C19_UCH"/>
</dbReference>
<feature type="region of interest" description="Disordered" evidence="7">
    <location>
        <begin position="294"/>
        <end position="313"/>
    </location>
</feature>
<evidence type="ECO:0000256" key="2">
    <source>
        <dbReference type="ARBA" id="ARBA00012759"/>
    </source>
</evidence>
<dbReference type="EC" id="3.4.19.12" evidence="2"/>
<feature type="domain" description="USP" evidence="9">
    <location>
        <begin position="142"/>
        <end position="650"/>
    </location>
</feature>
<feature type="region of interest" description="Disordered" evidence="7">
    <location>
        <begin position="586"/>
        <end position="608"/>
    </location>
</feature>
<dbReference type="PROSITE" id="PS50235">
    <property type="entry name" value="USP_3"/>
    <property type="match status" value="1"/>
</dbReference>
<comment type="catalytic activity">
    <reaction evidence="1">
        <text>Thiol-dependent hydrolysis of ester, thioester, amide, peptide and isopeptide bonds formed by the C-terminal Gly of ubiquitin (a 76-residue protein attached to proteins as an intracellular targeting signal).</text>
        <dbReference type="EC" id="3.4.19.12"/>
    </reaction>
</comment>
<organism evidence="10">
    <name type="scientific">Eutreptiella gymnastica</name>
    <dbReference type="NCBI Taxonomy" id="73025"/>
    <lineage>
        <taxon>Eukaryota</taxon>
        <taxon>Discoba</taxon>
        <taxon>Euglenozoa</taxon>
        <taxon>Euglenida</taxon>
        <taxon>Spirocuta</taxon>
        <taxon>Euglenophyceae</taxon>
        <taxon>Eutreptiales</taxon>
        <taxon>Eutreptiaceae</taxon>
        <taxon>Eutreptiella</taxon>
    </lineage>
</organism>
<name>A0A7S4GHB0_9EUGL</name>
<dbReference type="PANTHER" id="PTHR43982:SF6">
    <property type="entry name" value="UBIQUITIN CARBOXYL-TERMINAL HYDROLASE 2-RELATED"/>
    <property type="match status" value="1"/>
</dbReference>
<dbReference type="GO" id="GO:0070628">
    <property type="term" value="F:proteasome binding"/>
    <property type="evidence" value="ECO:0007669"/>
    <property type="project" value="TreeGrafter"/>
</dbReference>
<dbReference type="InterPro" id="IPR009060">
    <property type="entry name" value="UBA-like_sf"/>
</dbReference>
<dbReference type="GO" id="GO:0061136">
    <property type="term" value="P:regulation of proteasomal protein catabolic process"/>
    <property type="evidence" value="ECO:0007669"/>
    <property type="project" value="TreeGrafter"/>
</dbReference>
<dbReference type="InterPro" id="IPR028889">
    <property type="entry name" value="USP"/>
</dbReference>
<dbReference type="InterPro" id="IPR018200">
    <property type="entry name" value="USP_CS"/>
</dbReference>
<dbReference type="GO" id="GO:0004843">
    <property type="term" value="F:cysteine-type deubiquitinase activity"/>
    <property type="evidence" value="ECO:0007669"/>
    <property type="project" value="UniProtKB-EC"/>
</dbReference>
<evidence type="ECO:0000256" key="5">
    <source>
        <dbReference type="ARBA" id="ARBA00022801"/>
    </source>
</evidence>
<evidence type="ECO:0000256" key="1">
    <source>
        <dbReference type="ARBA" id="ARBA00000707"/>
    </source>
</evidence>
<keyword evidence="5" id="KW-0378">Hydrolase</keyword>
<sequence length="1018" mass="114261">MALVPYGADESKLNELCQMGFTQAQAREALVKASNDMSQAVGYLIEEGSQAPQPGASTQTSQANTQYDSNPVIQGASTMEAGVSDKEMQEVIARSLQDVKPQPTSSAAEADNDIQRAIMASLKTQEDSSDPNDLRRSQNLPVGLVNVGNTCYFNSLLQLYFSIPEFRQAVFDFDVADDTPAERPPISLRPSQTIVNSSSSGLGTKRDPMAVDETTSDPARDDIAKRQQLIEFMRCLQEVFAAMELSRKSYVDPSSVLKNLRDPDGNAVKIGDQEDVMQFNDIFLQYVDSGLRLPHAPPDTHAPGGAATSPPTPSLVERLFYGTKEDTYCDAEDEQNVHHKATDKFSQVVLQVSHELGTLNDALEYDTTPNEVDGYTTAAGEKIKAKKCTWFTELPPLLIFQLRRVDFDRNTQQLRKIMLAFQFPDVLYMDRYLAKNAHTTMQKRKTVRCHKQQRKQIEDEYTKFTHFDGDPMPLNRILSKTISFLDKQLDSSSSVCRPSVLPMLPQGHAPSALADSILKFHQDVDKQMQALSNQISHYTSLIEDIYNDQLEEEYSVHSVLVHSGTHATSGHYWAFIPCESCGYSEEPATESSDMDLDEPGTDQSPRGPLPWLQFNDKIVTKVTSAKVWAHGAGGRAENDTSAYCIVYVRKDAARRGKFCRAERIPQWLKDKMDTHNAALEEECLQHKRLKVEAEQVADFQKLFNQINAEPATVVTDSGPVYDTRIPSFSHFLRGFPELNAEDVRYCCMQEAYAKAFGGANLLNDLQSPAESNTLRRAQLVFEELSGNASKLKLAVDVSEQLHKQHGIFKETALYYWNGLVQAEEGRWVNALKCLTIALFKDSEGSRPEARLYGRVKRALCYVIKKYFDQMCKGFETQMEDWDVLLDNIAGLALSVKQHLGCEQEIWYYICCKWLGQQEAYVVAQATQARRSDWVTKIQELTALLTSPDGAQFGDAKLPHVNLDTLFQKCSEADLAQGVYDREKTLFTLYKDEEVNVKFHVSKMMDYPNSSGDTEGVSQ</sequence>
<dbReference type="Gene3D" id="1.10.8.10">
    <property type="entry name" value="DNA helicase RuvA subunit, C-terminal domain"/>
    <property type="match status" value="1"/>
</dbReference>
<dbReference type="PROSITE" id="PS50030">
    <property type="entry name" value="UBA"/>
    <property type="match status" value="1"/>
</dbReference>
<reference evidence="10" key="1">
    <citation type="submission" date="2021-01" db="EMBL/GenBank/DDBJ databases">
        <authorList>
            <person name="Corre E."/>
            <person name="Pelletier E."/>
            <person name="Niang G."/>
            <person name="Scheremetjew M."/>
            <person name="Finn R."/>
            <person name="Kale V."/>
            <person name="Holt S."/>
            <person name="Cochrane G."/>
            <person name="Meng A."/>
            <person name="Brown T."/>
            <person name="Cohen L."/>
        </authorList>
    </citation>
    <scope>NUCLEOTIDE SEQUENCE</scope>
    <source>
        <strain evidence="10">CCMP1594</strain>
    </source>
</reference>
<dbReference type="SMART" id="SM00165">
    <property type="entry name" value="UBA"/>
    <property type="match status" value="1"/>
</dbReference>
<evidence type="ECO:0000256" key="6">
    <source>
        <dbReference type="ARBA" id="ARBA00022807"/>
    </source>
</evidence>
<evidence type="ECO:0000256" key="3">
    <source>
        <dbReference type="ARBA" id="ARBA00022670"/>
    </source>
</evidence>
<dbReference type="AlphaFoldDB" id="A0A7S4GHB0"/>
<dbReference type="SUPFAM" id="SSF46934">
    <property type="entry name" value="UBA-like"/>
    <property type="match status" value="1"/>
</dbReference>
<gene>
    <name evidence="10" type="ORF">EGYM00163_LOCUS48375</name>
</gene>
<protein>
    <recommendedName>
        <fullName evidence="2">ubiquitinyl hydrolase 1</fullName>
        <ecNumber evidence="2">3.4.19.12</ecNumber>
    </recommendedName>
</protein>